<protein>
    <recommendedName>
        <fullName evidence="3">SnoaL-like domain-containing protein</fullName>
    </recommendedName>
</protein>
<organism evidence="1 2">
    <name type="scientific">Metallumcola ferriviriculae</name>
    <dbReference type="NCBI Taxonomy" id="3039180"/>
    <lineage>
        <taxon>Bacteria</taxon>
        <taxon>Bacillati</taxon>
        <taxon>Bacillota</taxon>
        <taxon>Clostridia</taxon>
        <taxon>Neomoorellales</taxon>
        <taxon>Desulfitibacteraceae</taxon>
        <taxon>Metallumcola</taxon>
    </lineage>
</organism>
<dbReference type="Proteomes" id="UP001329915">
    <property type="component" value="Chromosome"/>
</dbReference>
<dbReference type="RefSeq" id="WP_366923364.1">
    <property type="nucleotide sequence ID" value="NZ_CP121694.1"/>
</dbReference>
<dbReference type="KEGG" id="dbc:MFMK1_000239"/>
<reference evidence="1 2" key="1">
    <citation type="submission" date="2023-04" db="EMBL/GenBank/DDBJ databases">
        <authorList>
            <person name="Hsu D."/>
        </authorList>
    </citation>
    <scope>NUCLEOTIDE SEQUENCE [LARGE SCALE GENOMIC DNA]</scope>
    <source>
        <strain evidence="1 2">MK1</strain>
    </source>
</reference>
<evidence type="ECO:0008006" key="3">
    <source>
        <dbReference type="Google" id="ProtNLM"/>
    </source>
</evidence>
<sequence>MRKIIALILVMIISTALVGCSSEKDMGEIYSVGLNSFMQLDKGLNGDIEFIAIDTETLFDATQEDKEKVLNSFKKHGVPVMDASMDVLKEKGLFDEETLSLKGLLLKVEQVDTTISGKVVIEGSKFRSGNGAIGVKTVLEQKEGKWQIKESEIKWIS</sequence>
<dbReference type="EMBL" id="CP121694">
    <property type="protein sequence ID" value="WRO20469.1"/>
    <property type="molecule type" value="Genomic_DNA"/>
</dbReference>
<evidence type="ECO:0000313" key="2">
    <source>
        <dbReference type="Proteomes" id="UP001329915"/>
    </source>
</evidence>
<keyword evidence="2" id="KW-1185">Reference proteome</keyword>
<evidence type="ECO:0000313" key="1">
    <source>
        <dbReference type="EMBL" id="WRO20469.1"/>
    </source>
</evidence>
<accession>A0AAU0UHT2</accession>
<dbReference type="AlphaFoldDB" id="A0AAU0UHT2"/>
<proteinExistence type="predicted"/>
<gene>
    <name evidence="1" type="ORF">MFMK1_000239</name>
</gene>
<name>A0AAU0UHT2_9FIRM</name>
<dbReference type="PROSITE" id="PS51257">
    <property type="entry name" value="PROKAR_LIPOPROTEIN"/>
    <property type="match status" value="1"/>
</dbReference>